<evidence type="ECO:0000313" key="2">
    <source>
        <dbReference type="EMBL" id="TYL87420.1"/>
    </source>
</evidence>
<comment type="caution">
    <text evidence="2">The sequence shown here is derived from an EMBL/GenBank/DDBJ whole genome shotgun (WGS) entry which is preliminary data.</text>
</comment>
<name>A0A5S4WZ97_9BRAD</name>
<keyword evidence="1" id="KW-0472">Membrane</keyword>
<reference evidence="2 3" key="1">
    <citation type="submission" date="2019-08" db="EMBL/GenBank/DDBJ databases">
        <title>Bradyrhizobium hipponensis sp. nov., a rhizobium isolated from a Lupinus angustifolius root nodule in Tunisia.</title>
        <authorList>
            <person name="Off K."/>
            <person name="Rejili M."/>
            <person name="Mars M."/>
            <person name="Brachmann A."/>
            <person name="Marin M."/>
        </authorList>
    </citation>
    <scope>NUCLEOTIDE SEQUENCE [LARGE SCALE GENOMIC DNA]</scope>
    <source>
        <strain evidence="2 3">CTAW11</strain>
    </source>
</reference>
<keyword evidence="3" id="KW-1185">Reference proteome</keyword>
<accession>A0A5S4WZ97</accession>
<dbReference type="Proteomes" id="UP000324853">
    <property type="component" value="Unassembled WGS sequence"/>
</dbReference>
<gene>
    <name evidence="2" type="ORF">FXB38_04690</name>
</gene>
<proteinExistence type="predicted"/>
<sequence length="61" mass="6789">MTSGELARQVVEQLKGTPFVLALLVINVIVLAGFAYTLHQVSNAMERRETILQSCIERSRS</sequence>
<dbReference type="EMBL" id="VSSR01000008">
    <property type="protein sequence ID" value="TYL87420.1"/>
    <property type="molecule type" value="Genomic_DNA"/>
</dbReference>
<dbReference type="AlphaFoldDB" id="A0A5S4WZ97"/>
<evidence type="ECO:0000256" key="1">
    <source>
        <dbReference type="SAM" id="Phobius"/>
    </source>
</evidence>
<protein>
    <submittedName>
        <fullName evidence="2">Uncharacterized protein</fullName>
    </submittedName>
</protein>
<organism evidence="2 3">
    <name type="scientific">Bradyrhizobium cytisi</name>
    <dbReference type="NCBI Taxonomy" id="515489"/>
    <lineage>
        <taxon>Bacteria</taxon>
        <taxon>Pseudomonadati</taxon>
        <taxon>Pseudomonadota</taxon>
        <taxon>Alphaproteobacteria</taxon>
        <taxon>Hyphomicrobiales</taxon>
        <taxon>Nitrobacteraceae</taxon>
        <taxon>Bradyrhizobium</taxon>
    </lineage>
</organism>
<keyword evidence="1" id="KW-1133">Transmembrane helix</keyword>
<keyword evidence="1" id="KW-0812">Transmembrane</keyword>
<evidence type="ECO:0000313" key="3">
    <source>
        <dbReference type="Proteomes" id="UP000324853"/>
    </source>
</evidence>
<dbReference type="RefSeq" id="WP_148749598.1">
    <property type="nucleotide sequence ID" value="NZ_VSSR01000008.1"/>
</dbReference>
<feature type="transmembrane region" description="Helical" evidence="1">
    <location>
        <begin position="20"/>
        <end position="38"/>
    </location>
</feature>